<comment type="catalytic activity">
    <reaction evidence="1 4">
        <text>Exolytic cleavage of the (1-&gt;4)-beta-glycosidic linkage between N-acetylmuramic acid (MurNAc) and N-acetylglucosamine (GlcNAc) residues in peptidoglycan, from either the reducing or the non-reducing ends of the peptidoglycan chains, with concomitant formation of a 1,6-anhydrobond in the MurNAc residue.</text>
        <dbReference type="EC" id="4.2.2.n1"/>
    </reaction>
</comment>
<dbReference type="InterPro" id="IPR026044">
    <property type="entry name" value="MltA"/>
</dbReference>
<proteinExistence type="predicted"/>
<evidence type="ECO:0000256" key="2">
    <source>
        <dbReference type="ARBA" id="ARBA00023239"/>
    </source>
</evidence>
<dbReference type="CDD" id="cd14485">
    <property type="entry name" value="mltA_like_LT_A"/>
    <property type="match status" value="1"/>
</dbReference>
<keyword evidence="3 4" id="KW-0961">Cell wall biogenesis/degradation</keyword>
<dbReference type="CDD" id="cd14668">
    <property type="entry name" value="mlta_B"/>
    <property type="match status" value="1"/>
</dbReference>
<feature type="domain" description="Lytic transglycosylase MltA" evidence="5">
    <location>
        <begin position="183"/>
        <end position="339"/>
    </location>
</feature>
<evidence type="ECO:0000313" key="6">
    <source>
        <dbReference type="EMBL" id="VFK18071.1"/>
    </source>
</evidence>
<dbReference type="AlphaFoldDB" id="A0A450WLZ7"/>
<dbReference type="Pfam" id="PF06725">
    <property type="entry name" value="3D"/>
    <property type="match status" value="1"/>
</dbReference>
<dbReference type="Gene3D" id="2.40.40.10">
    <property type="entry name" value="RlpA-like domain"/>
    <property type="match status" value="1"/>
</dbReference>
<evidence type="ECO:0000256" key="4">
    <source>
        <dbReference type="PIRNR" id="PIRNR019422"/>
    </source>
</evidence>
<dbReference type="GO" id="GO:0009254">
    <property type="term" value="P:peptidoglycan turnover"/>
    <property type="evidence" value="ECO:0007669"/>
    <property type="project" value="UniProtKB-UniRule"/>
</dbReference>
<dbReference type="EC" id="4.2.2.n1" evidence="4"/>
<dbReference type="PIRSF" id="PIRSF019422">
    <property type="entry name" value="MltA"/>
    <property type="match status" value="1"/>
</dbReference>
<dbReference type="SUPFAM" id="SSF50685">
    <property type="entry name" value="Barwin-like endoglucanases"/>
    <property type="match status" value="1"/>
</dbReference>
<dbReference type="GO" id="GO:0071555">
    <property type="term" value="P:cell wall organization"/>
    <property type="evidence" value="ECO:0007669"/>
    <property type="project" value="UniProtKB-KW"/>
</dbReference>
<dbReference type="PANTHER" id="PTHR30124:SF0">
    <property type="entry name" value="MEMBRANE-BOUND LYTIC MUREIN TRANSGLYCOSYLASE A"/>
    <property type="match status" value="1"/>
</dbReference>
<dbReference type="InterPro" id="IPR010611">
    <property type="entry name" value="3D_dom"/>
</dbReference>
<evidence type="ECO:0000256" key="3">
    <source>
        <dbReference type="ARBA" id="ARBA00023316"/>
    </source>
</evidence>
<reference evidence="6" key="1">
    <citation type="submission" date="2019-02" db="EMBL/GenBank/DDBJ databases">
        <authorList>
            <person name="Gruber-Vodicka R. H."/>
            <person name="Seah K. B. B."/>
        </authorList>
    </citation>
    <scope>NUCLEOTIDE SEQUENCE</scope>
    <source>
        <strain evidence="6">BECK_S313</strain>
    </source>
</reference>
<dbReference type="EMBL" id="CAADFK010000132">
    <property type="protein sequence ID" value="VFK18071.1"/>
    <property type="molecule type" value="Genomic_DNA"/>
</dbReference>
<dbReference type="Gene3D" id="2.40.240.50">
    <property type="entry name" value="Barwin-like endoglucanases"/>
    <property type="match status" value="1"/>
</dbReference>
<evidence type="ECO:0000256" key="1">
    <source>
        <dbReference type="ARBA" id="ARBA00001420"/>
    </source>
</evidence>
<keyword evidence="2 4" id="KW-0456">Lyase</keyword>
<organism evidence="6">
    <name type="scientific">Candidatus Kentrum sp. LPFa</name>
    <dbReference type="NCBI Taxonomy" id="2126335"/>
    <lineage>
        <taxon>Bacteria</taxon>
        <taxon>Pseudomonadati</taxon>
        <taxon>Pseudomonadota</taxon>
        <taxon>Gammaproteobacteria</taxon>
        <taxon>Candidatus Kentrum</taxon>
    </lineage>
</organism>
<dbReference type="SMART" id="SM00925">
    <property type="entry name" value="MltA"/>
    <property type="match status" value="1"/>
</dbReference>
<dbReference type="GO" id="GO:0009253">
    <property type="term" value="P:peptidoglycan catabolic process"/>
    <property type="evidence" value="ECO:0007669"/>
    <property type="project" value="TreeGrafter"/>
</dbReference>
<dbReference type="InterPro" id="IPR036908">
    <property type="entry name" value="RlpA-like_sf"/>
</dbReference>
<comment type="function">
    <text evidence="4">Murein-degrading enzyme. May play a role in recycling of muropeptides during cell elongation and/or cell division.</text>
</comment>
<evidence type="ECO:0000259" key="5">
    <source>
        <dbReference type="SMART" id="SM00925"/>
    </source>
</evidence>
<dbReference type="Pfam" id="PF03562">
    <property type="entry name" value="MltA"/>
    <property type="match status" value="1"/>
</dbReference>
<name>A0A450WLZ7_9GAMM</name>
<dbReference type="GO" id="GO:0019867">
    <property type="term" value="C:outer membrane"/>
    <property type="evidence" value="ECO:0007669"/>
    <property type="project" value="InterPro"/>
</dbReference>
<accession>A0A450WLZ7</accession>
<dbReference type="GO" id="GO:0008933">
    <property type="term" value="F:peptidoglycan lytic transglycosylase activity"/>
    <property type="evidence" value="ECO:0007669"/>
    <property type="project" value="TreeGrafter"/>
</dbReference>
<dbReference type="InterPro" id="IPR005300">
    <property type="entry name" value="MltA_B"/>
</dbReference>
<dbReference type="PANTHER" id="PTHR30124">
    <property type="entry name" value="MEMBRANE-BOUND LYTIC MUREIN TRANSGLYCOSYLASE A"/>
    <property type="match status" value="1"/>
</dbReference>
<dbReference type="GO" id="GO:0004553">
    <property type="term" value="F:hydrolase activity, hydrolyzing O-glycosyl compounds"/>
    <property type="evidence" value="ECO:0007669"/>
    <property type="project" value="InterPro"/>
</dbReference>
<protein>
    <recommendedName>
        <fullName evidence="4">Membrane-bound lytic murein transglycosylase A</fullName>
        <ecNumber evidence="4">4.2.2.n1</ecNumber>
    </recommendedName>
    <alternativeName>
        <fullName evidence="4">Murein hydrolase A</fullName>
    </alternativeName>
</protein>
<sequence>MRIPRPPFFQLWREALACSMKNRSKILPPPYPAKRPKGPGRTTRSAIASGLITLVLLLGACARLSLPPTPQQPTSPPPLALHSVAHGELPGWESDHHGAILPVFLRSCQKITKRPPDQDFGPSPKMGKIHHWIALCRTAARIPPGDDEKIRRFLENEFTPYAVGTVRKTNARTGLFTGYYEPDLRGALRPDARFSYPILARPRDLISIDLGPFDHKWRNRKIHGRLHKGRFVPYYDRAQIEAGALDGRRLEILWLDPIDAFFLHIQGSGRAHLPDGSTIRLGYAGRNGHPYTAIGRELIASGQMTREEVSAPAIRRWLRANPKAGRDLMRKNRAYIFFRIRADDRASAGPIGAQGVTLTPGRSLAVDPDHIPFGAPLWLATQEPGTLPPRPLRRLVVAQDTGSAIRGVVRGDLFWGTGEQAAEKAGIMRERGRYYLLLPRAAALPPTD</sequence>
<gene>
    <name evidence="6" type="ORF">BECKLPF1236B_GA0070989_11329</name>
</gene>